<evidence type="ECO:0000313" key="1">
    <source>
        <dbReference type="EMBL" id="KPM07153.1"/>
    </source>
</evidence>
<protein>
    <submittedName>
        <fullName evidence="1">Uncharacterized protein</fullName>
    </submittedName>
</protein>
<name>A0A132A857_SARSC</name>
<accession>A0A132A857</accession>
<organism evidence="1 2">
    <name type="scientific">Sarcoptes scabiei</name>
    <name type="common">Itch mite</name>
    <name type="synonym">Acarus scabiei</name>
    <dbReference type="NCBI Taxonomy" id="52283"/>
    <lineage>
        <taxon>Eukaryota</taxon>
        <taxon>Metazoa</taxon>
        <taxon>Ecdysozoa</taxon>
        <taxon>Arthropoda</taxon>
        <taxon>Chelicerata</taxon>
        <taxon>Arachnida</taxon>
        <taxon>Acari</taxon>
        <taxon>Acariformes</taxon>
        <taxon>Sarcoptiformes</taxon>
        <taxon>Astigmata</taxon>
        <taxon>Psoroptidia</taxon>
        <taxon>Sarcoptoidea</taxon>
        <taxon>Sarcoptidae</taxon>
        <taxon>Sarcoptinae</taxon>
        <taxon>Sarcoptes</taxon>
    </lineage>
</organism>
<dbReference type="SUPFAM" id="SSF52047">
    <property type="entry name" value="RNI-like"/>
    <property type="match status" value="1"/>
</dbReference>
<dbReference type="EMBL" id="JXLN01011344">
    <property type="protein sequence ID" value="KPM07153.1"/>
    <property type="molecule type" value="Genomic_DNA"/>
</dbReference>
<comment type="caution">
    <text evidence="1">The sequence shown here is derived from an EMBL/GenBank/DDBJ whole genome shotgun (WGS) entry which is preliminary data.</text>
</comment>
<proteinExistence type="predicted"/>
<evidence type="ECO:0000313" key="2">
    <source>
        <dbReference type="Proteomes" id="UP000616769"/>
    </source>
</evidence>
<dbReference type="InterPro" id="IPR032675">
    <property type="entry name" value="LRR_dom_sf"/>
</dbReference>
<dbReference type="Proteomes" id="UP000616769">
    <property type="component" value="Unassembled WGS sequence"/>
</dbReference>
<gene>
    <name evidence="1" type="ORF">QR98_0056390</name>
</gene>
<dbReference type="Gene3D" id="3.80.10.10">
    <property type="entry name" value="Ribonuclease Inhibitor"/>
    <property type="match status" value="1"/>
</dbReference>
<dbReference type="OrthoDB" id="3134645at2759"/>
<dbReference type="VEuPathDB" id="VectorBase:SSCA005721"/>
<reference evidence="1 2" key="1">
    <citation type="journal article" date="2015" name="Parasit. Vectors">
        <title>Draft genome of the scabies mite.</title>
        <authorList>
            <person name="Rider S.D.Jr."/>
            <person name="Morgan M.S."/>
            <person name="Arlian L.G."/>
        </authorList>
    </citation>
    <scope>NUCLEOTIDE SEQUENCE [LARGE SCALE GENOMIC DNA]</scope>
    <source>
        <strain evidence="1">Arlian Lab</strain>
    </source>
</reference>
<sequence length="253" mass="28971">MANSRYLMEQLKNLHSASKIFQFVNEINLTDWKGEMVLKFLHFFKECSENEIHSLNLKNVTNAPTDFFKSLVNSTGSLRYLNISGITVEYCPNLQVLDISNVTSLGTPCSSISIEKFQQSCPNIRILRAANVCFQTTCSSSAIGWTKLEELSIPFNWKNSLVDIDLSWNKSESSIDECVQSFCDAPKHEINLKRIDFRGSAISLETLRRLIVHCGDRIVKIDLQSCRSLPRGMKRLFQGEDFLHLRQQFYDLT</sequence>
<dbReference type="AlphaFoldDB" id="A0A132A857"/>